<reference evidence="5" key="1">
    <citation type="journal article" date="2018" name="Toxicon">
        <title>Venom-gland transcriptomics and venom proteomics of the giant Florida blue centipede, Scolopendra viridis.</title>
        <authorList>
            <person name="Ward M.J."/>
            <person name="Rokyta D.R."/>
        </authorList>
    </citation>
    <scope>NUCLEOTIDE SEQUENCE</scope>
    <source>
        <tissue evidence="5">Venom gland</tissue>
    </source>
</reference>
<keyword evidence="3" id="KW-1133">Transmembrane helix</keyword>
<dbReference type="SUPFAM" id="SSF57302">
    <property type="entry name" value="Snake toxin-like"/>
    <property type="match status" value="1"/>
</dbReference>
<gene>
    <name evidence="5" type="primary">SLPTX5</name>
</gene>
<accession>A0A4D5R9M1</accession>
<keyword evidence="1 4" id="KW-0732">Signal</keyword>
<keyword evidence="3" id="KW-0472">Membrane</keyword>
<proteinExistence type="inferred from homology"/>
<protein>
    <submittedName>
        <fullName evidence="5">SLPTX5</fullName>
    </submittedName>
</protein>
<evidence type="ECO:0000256" key="4">
    <source>
        <dbReference type="SAM" id="SignalP"/>
    </source>
</evidence>
<evidence type="ECO:0000256" key="1">
    <source>
        <dbReference type="ARBA" id="ARBA00022729"/>
    </source>
</evidence>
<evidence type="ECO:0000256" key="2">
    <source>
        <dbReference type="ARBA" id="ARBA00025739"/>
    </source>
</evidence>
<feature type="signal peptide" evidence="4">
    <location>
        <begin position="1"/>
        <end position="24"/>
    </location>
</feature>
<dbReference type="AlphaFoldDB" id="A0A4D5R9M1"/>
<dbReference type="InterPro" id="IPR045860">
    <property type="entry name" value="Snake_toxin-like_sf"/>
</dbReference>
<feature type="chain" id="PRO_5020023006" evidence="4">
    <location>
        <begin position="25"/>
        <end position="133"/>
    </location>
</feature>
<dbReference type="EMBL" id="GGNE01000339">
    <property type="protein sequence ID" value="MIC88880.1"/>
    <property type="molecule type" value="Transcribed_RNA"/>
</dbReference>
<feature type="transmembrane region" description="Helical" evidence="3">
    <location>
        <begin position="115"/>
        <end position="131"/>
    </location>
</feature>
<dbReference type="PANTHER" id="PTHR33562">
    <property type="entry name" value="ATILLA, ISOFORM B-RELATED-RELATED"/>
    <property type="match status" value="1"/>
</dbReference>
<keyword evidence="3" id="KW-0812">Transmembrane</keyword>
<name>A0A4D5R9M1_SCOVI</name>
<dbReference type="InterPro" id="IPR050975">
    <property type="entry name" value="Sleep_regulator"/>
</dbReference>
<organism evidence="5">
    <name type="scientific">Scolopendra viridis</name>
    <name type="common">Giant centipede</name>
    <dbReference type="NCBI Taxonomy" id="118503"/>
    <lineage>
        <taxon>Eukaryota</taxon>
        <taxon>Metazoa</taxon>
        <taxon>Ecdysozoa</taxon>
        <taxon>Arthropoda</taxon>
        <taxon>Myriapoda</taxon>
        <taxon>Chilopoda</taxon>
        <taxon>Pleurostigmophora</taxon>
        <taxon>Scolopendromorpha</taxon>
        <taxon>Scolopendridae</taxon>
        <taxon>Scolopendra</taxon>
    </lineage>
</organism>
<evidence type="ECO:0000256" key="3">
    <source>
        <dbReference type="SAM" id="Phobius"/>
    </source>
</evidence>
<evidence type="ECO:0000313" key="5">
    <source>
        <dbReference type="EMBL" id="MIC88880.1"/>
    </source>
</evidence>
<sequence length="133" mass="14694">MQSSSIIILFGTVVLLSFTSSTYALKCIMCDAPSPQYNCKDSYPKEAMECPPNANNYCFKRETFDTKGELAQVRRMCNPIAAPSEACHNSGTIKICEYSCNTDGCNSVAGLRPSHAAYFIAIVSLMFYTILRM</sequence>
<comment type="similarity">
    <text evidence="2">Belongs to the scoloptoxin-05 family.</text>
</comment>